<dbReference type="SUPFAM" id="SSF56281">
    <property type="entry name" value="Metallo-hydrolase/oxidoreductase"/>
    <property type="match status" value="1"/>
</dbReference>
<dbReference type="SMART" id="SM00849">
    <property type="entry name" value="Lactamase_B"/>
    <property type="match status" value="1"/>
</dbReference>
<dbReference type="RefSeq" id="WP_133592984.1">
    <property type="nucleotide sequence ID" value="NZ_CP037953.1"/>
</dbReference>
<evidence type="ECO:0000259" key="3">
    <source>
        <dbReference type="SMART" id="SM01027"/>
    </source>
</evidence>
<dbReference type="CDD" id="cd16295">
    <property type="entry name" value="TTHA0252-CPSF-like_MBL-fold"/>
    <property type="match status" value="1"/>
</dbReference>
<dbReference type="EMBL" id="SNYM01000022">
    <property type="protein sequence ID" value="TDQ44978.1"/>
    <property type="molecule type" value="Genomic_DNA"/>
</dbReference>
<dbReference type="Gene3D" id="3.60.15.10">
    <property type="entry name" value="Ribonuclease Z/Hydroxyacylglutathione hydrolase-like"/>
    <property type="match status" value="1"/>
</dbReference>
<dbReference type="InterPro" id="IPR001279">
    <property type="entry name" value="Metallo-B-lactamas"/>
</dbReference>
<dbReference type="Pfam" id="PF07521">
    <property type="entry name" value="RMMBL"/>
    <property type="match status" value="1"/>
</dbReference>
<proteinExistence type="predicted"/>
<feature type="domain" description="Metallo-beta-lactamase" evidence="2">
    <location>
        <begin position="13"/>
        <end position="227"/>
    </location>
</feature>
<reference evidence="4 5" key="1">
    <citation type="submission" date="2019-03" db="EMBL/GenBank/DDBJ databases">
        <title>Genomic Encyclopedia of Type Strains, Phase IV (KMG-IV): sequencing the most valuable type-strain genomes for metagenomic binning, comparative biology and taxonomic classification.</title>
        <authorList>
            <person name="Goeker M."/>
        </authorList>
    </citation>
    <scope>NUCLEOTIDE SEQUENCE [LARGE SCALE GENOMIC DNA]</scope>
    <source>
        <strain evidence="4 5">DSM 103792</strain>
    </source>
</reference>
<feature type="domain" description="Beta-Casp" evidence="3">
    <location>
        <begin position="246"/>
        <end position="365"/>
    </location>
</feature>
<name>A0A4R6UE15_9GAMM</name>
<evidence type="ECO:0000313" key="5">
    <source>
        <dbReference type="Proteomes" id="UP000295375"/>
    </source>
</evidence>
<dbReference type="SMART" id="SM01027">
    <property type="entry name" value="Beta-Casp"/>
    <property type="match status" value="1"/>
</dbReference>
<dbReference type="OrthoDB" id="9803916at2"/>
<sequence>MKVQFLGATGTVTGSRYLVSHEENQILIDCGLFQGVKRLRERNWEALAVTPSKLNAVVLTHAHLDHSGYLPRLVKAGFKGPIYCSAATRELVKILLLDSGNLQEADAERANRYGYSKHRPALPLYTAQDAEDVFPLLEAKPFHESFRVGRLAISLKPVGHILGASSIRISAAGRSLTFTGDVGRPHDPIMKAPEPLDETDFLVIESTYGDRLHEQADTSEQLAEIARATLSRGGTLMIPAFAVGRAQSMMHLLASLQKKHEIPRAQIFLDSPMAIDVSDIFCDHAAEHRLSNLQCREMCQAVNYVRDVEGSKKLSQDPRPKIIIAGAGMLSGGRILHHLLAFGGDHRNTLLLAGYQAEGTRGRALLDGKKTLRIYGQDANINCHTEVLHGLSGHADYQELGNWLSSLPRAPSRVFVTHGEQGASASFQQYLRAKFGWNVELPEDQGELTLF</sequence>
<evidence type="ECO:0000313" key="4">
    <source>
        <dbReference type="EMBL" id="TDQ44978.1"/>
    </source>
</evidence>
<organism evidence="4 5">
    <name type="scientific">Permianibacter aggregans</name>
    <dbReference type="NCBI Taxonomy" id="1510150"/>
    <lineage>
        <taxon>Bacteria</taxon>
        <taxon>Pseudomonadati</taxon>
        <taxon>Pseudomonadota</taxon>
        <taxon>Gammaproteobacteria</taxon>
        <taxon>Pseudomonadales</taxon>
        <taxon>Pseudomonadaceae</taxon>
        <taxon>Permianibacter</taxon>
    </lineage>
</organism>
<accession>A0A4R6UE15</accession>
<dbReference type="InterPro" id="IPR050698">
    <property type="entry name" value="MBL"/>
</dbReference>
<dbReference type="InterPro" id="IPR011108">
    <property type="entry name" value="RMMBL"/>
</dbReference>
<dbReference type="PANTHER" id="PTHR11203">
    <property type="entry name" value="CLEAVAGE AND POLYADENYLATION SPECIFICITY FACTOR FAMILY MEMBER"/>
    <property type="match status" value="1"/>
</dbReference>
<dbReference type="Pfam" id="PF00753">
    <property type="entry name" value="Lactamase_B"/>
    <property type="match status" value="1"/>
</dbReference>
<protein>
    <submittedName>
        <fullName evidence="4">Metallo-beta-lactamase family protein</fullName>
    </submittedName>
</protein>
<dbReference type="Gene3D" id="3.40.50.10890">
    <property type="match status" value="1"/>
</dbReference>
<dbReference type="PANTHER" id="PTHR11203:SF37">
    <property type="entry name" value="INTEGRATOR COMPLEX SUBUNIT 11"/>
    <property type="match status" value="1"/>
</dbReference>
<dbReference type="Pfam" id="PF10996">
    <property type="entry name" value="Beta-Casp"/>
    <property type="match status" value="1"/>
</dbReference>
<dbReference type="Proteomes" id="UP000295375">
    <property type="component" value="Unassembled WGS sequence"/>
</dbReference>
<keyword evidence="1" id="KW-0378">Hydrolase</keyword>
<evidence type="ECO:0000259" key="2">
    <source>
        <dbReference type="SMART" id="SM00849"/>
    </source>
</evidence>
<dbReference type="GO" id="GO:0016787">
    <property type="term" value="F:hydrolase activity"/>
    <property type="evidence" value="ECO:0007669"/>
    <property type="project" value="UniProtKB-KW"/>
</dbReference>
<gene>
    <name evidence="4" type="ORF">EV696_12234</name>
</gene>
<keyword evidence="5" id="KW-1185">Reference proteome</keyword>
<evidence type="ECO:0000256" key="1">
    <source>
        <dbReference type="ARBA" id="ARBA00022801"/>
    </source>
</evidence>
<dbReference type="InterPro" id="IPR036866">
    <property type="entry name" value="RibonucZ/Hydroxyglut_hydro"/>
</dbReference>
<dbReference type="GO" id="GO:0004521">
    <property type="term" value="F:RNA endonuclease activity"/>
    <property type="evidence" value="ECO:0007669"/>
    <property type="project" value="TreeGrafter"/>
</dbReference>
<comment type="caution">
    <text evidence="4">The sequence shown here is derived from an EMBL/GenBank/DDBJ whole genome shotgun (WGS) entry which is preliminary data.</text>
</comment>
<dbReference type="InterPro" id="IPR022712">
    <property type="entry name" value="Beta_Casp"/>
</dbReference>
<dbReference type="AlphaFoldDB" id="A0A4R6UE15"/>